<dbReference type="OrthoDB" id="10260614at2759"/>
<dbReference type="SUPFAM" id="SSF144091">
    <property type="entry name" value="Rhomboid-like"/>
    <property type="match status" value="1"/>
</dbReference>
<gene>
    <name evidence="9" type="ORF">M231_06164</name>
</gene>
<feature type="transmembrane region" description="Helical" evidence="7">
    <location>
        <begin position="152"/>
        <end position="170"/>
    </location>
</feature>
<feature type="transmembrane region" description="Helical" evidence="7">
    <location>
        <begin position="245"/>
        <end position="263"/>
    </location>
</feature>
<feature type="transmembrane region" description="Helical" evidence="7">
    <location>
        <begin position="78"/>
        <end position="100"/>
    </location>
</feature>
<evidence type="ECO:0000256" key="7">
    <source>
        <dbReference type="SAM" id="Phobius"/>
    </source>
</evidence>
<keyword evidence="5 7" id="KW-1133">Transmembrane helix</keyword>
<evidence type="ECO:0000313" key="10">
    <source>
        <dbReference type="Proteomes" id="UP000289152"/>
    </source>
</evidence>
<evidence type="ECO:0000256" key="3">
    <source>
        <dbReference type="ARBA" id="ARBA00022692"/>
    </source>
</evidence>
<name>A0A4Q1BEJ4_TREME</name>
<evidence type="ECO:0000313" key="9">
    <source>
        <dbReference type="EMBL" id="RXK36554.1"/>
    </source>
</evidence>
<comment type="subcellular location">
    <subcellularLocation>
        <location evidence="1">Membrane</location>
        <topology evidence="1">Multi-pass membrane protein</topology>
    </subcellularLocation>
</comment>
<comment type="similarity">
    <text evidence="2">Belongs to the peptidase S54 family.</text>
</comment>
<dbReference type="EMBL" id="SDIL01000093">
    <property type="protein sequence ID" value="RXK36554.1"/>
    <property type="molecule type" value="Genomic_DNA"/>
</dbReference>
<reference evidence="9 10" key="1">
    <citation type="submission" date="2016-06" db="EMBL/GenBank/DDBJ databases">
        <title>Evolution of pathogenesis and genome organization in the Tremellales.</title>
        <authorList>
            <person name="Cuomo C."/>
            <person name="Litvintseva A."/>
            <person name="Heitman J."/>
            <person name="Chen Y."/>
            <person name="Sun S."/>
            <person name="Springer D."/>
            <person name="Dromer F."/>
            <person name="Young S."/>
            <person name="Zeng Q."/>
            <person name="Chapman S."/>
            <person name="Gujja S."/>
            <person name="Saif S."/>
            <person name="Birren B."/>
        </authorList>
    </citation>
    <scope>NUCLEOTIDE SEQUENCE [LARGE SCALE GENOMIC DNA]</scope>
    <source>
        <strain evidence="9 10">ATCC 28783</strain>
    </source>
</reference>
<dbReference type="GO" id="GO:0004252">
    <property type="term" value="F:serine-type endopeptidase activity"/>
    <property type="evidence" value="ECO:0007669"/>
    <property type="project" value="InterPro"/>
</dbReference>
<dbReference type="GO" id="GO:0016020">
    <property type="term" value="C:membrane"/>
    <property type="evidence" value="ECO:0007669"/>
    <property type="project" value="UniProtKB-SubCell"/>
</dbReference>
<dbReference type="AlphaFoldDB" id="A0A4Q1BEJ4"/>
<comment type="caution">
    <text evidence="9">The sequence shown here is derived from an EMBL/GenBank/DDBJ whole genome shotgun (WGS) entry which is preliminary data.</text>
</comment>
<dbReference type="Gene3D" id="1.20.1540.10">
    <property type="entry name" value="Rhomboid-like"/>
    <property type="match status" value="1"/>
</dbReference>
<dbReference type="GO" id="GO:0006465">
    <property type="term" value="P:signal peptide processing"/>
    <property type="evidence" value="ECO:0007669"/>
    <property type="project" value="TreeGrafter"/>
</dbReference>
<feature type="transmembrane region" description="Helical" evidence="7">
    <location>
        <begin position="283"/>
        <end position="304"/>
    </location>
</feature>
<feature type="transmembrane region" description="Helical" evidence="7">
    <location>
        <begin position="182"/>
        <end position="200"/>
    </location>
</feature>
<evidence type="ECO:0000256" key="6">
    <source>
        <dbReference type="ARBA" id="ARBA00023136"/>
    </source>
</evidence>
<feature type="transmembrane region" description="Helical" evidence="7">
    <location>
        <begin position="391"/>
        <end position="409"/>
    </location>
</feature>
<dbReference type="Pfam" id="PF01694">
    <property type="entry name" value="Rhomboid"/>
    <property type="match status" value="1"/>
</dbReference>
<evidence type="ECO:0000256" key="1">
    <source>
        <dbReference type="ARBA" id="ARBA00004141"/>
    </source>
</evidence>
<evidence type="ECO:0000256" key="4">
    <source>
        <dbReference type="ARBA" id="ARBA00022801"/>
    </source>
</evidence>
<keyword evidence="6 7" id="KW-0472">Membrane</keyword>
<dbReference type="FunCoup" id="A0A4Q1BEJ4">
    <property type="interactions" value="305"/>
</dbReference>
<organism evidence="9 10">
    <name type="scientific">Tremella mesenterica</name>
    <name type="common">Jelly fungus</name>
    <dbReference type="NCBI Taxonomy" id="5217"/>
    <lineage>
        <taxon>Eukaryota</taxon>
        <taxon>Fungi</taxon>
        <taxon>Dikarya</taxon>
        <taxon>Basidiomycota</taxon>
        <taxon>Agaricomycotina</taxon>
        <taxon>Tremellomycetes</taxon>
        <taxon>Tremellales</taxon>
        <taxon>Tremellaceae</taxon>
        <taxon>Tremella</taxon>
    </lineage>
</organism>
<dbReference type="InterPro" id="IPR050925">
    <property type="entry name" value="Rhomboid_protease_S54"/>
</dbReference>
<feature type="domain" description="Peptidase S54 rhomboid" evidence="8">
    <location>
        <begin position="230"/>
        <end position="407"/>
    </location>
</feature>
<dbReference type="STRING" id="5217.A0A4Q1BEJ4"/>
<dbReference type="Proteomes" id="UP000289152">
    <property type="component" value="Unassembled WGS sequence"/>
</dbReference>
<keyword evidence="3 7" id="KW-0812">Transmembrane</keyword>
<evidence type="ECO:0000259" key="8">
    <source>
        <dbReference type="Pfam" id="PF01694"/>
    </source>
</evidence>
<dbReference type="InterPro" id="IPR035952">
    <property type="entry name" value="Rhomboid-like_sf"/>
</dbReference>
<evidence type="ECO:0000256" key="5">
    <source>
        <dbReference type="ARBA" id="ARBA00022989"/>
    </source>
</evidence>
<dbReference type="InterPro" id="IPR022764">
    <property type="entry name" value="Peptidase_S54_rhomboid_dom"/>
</dbReference>
<dbReference type="PANTHER" id="PTHR43731">
    <property type="entry name" value="RHOMBOID PROTEASE"/>
    <property type="match status" value="1"/>
</dbReference>
<dbReference type="PANTHER" id="PTHR43731:SF14">
    <property type="entry name" value="PRESENILIN-ASSOCIATED RHOMBOID-LIKE PROTEIN, MITOCHONDRIAL"/>
    <property type="match status" value="1"/>
</dbReference>
<feature type="transmembrane region" description="Helical" evidence="7">
    <location>
        <begin position="357"/>
        <end position="379"/>
    </location>
</feature>
<evidence type="ECO:0000256" key="2">
    <source>
        <dbReference type="ARBA" id="ARBA00009045"/>
    </source>
</evidence>
<keyword evidence="10" id="KW-1185">Reference proteome</keyword>
<keyword evidence="4" id="KW-0378">Hydrolase</keyword>
<sequence length="427" mass="46941">MPTLRPIASSSRLTKRLVCPRAALVPNLPTTPRSCFSSNRLSTQRQALGRIIPRRIAVRISGPAGAGDGYDDLPRASIWRPIVFCLGLGGGAYVIAAQWTNHDTSKWMERFGAGRTWRWGQAAPSDRELLQAQRVQAAQEGQATVNTLRTRLSFLPQFILVPILRIYVITKNYALNSPPSQVTQLGLISVMGTVFLAWKIRRLEPFMKRWFTHRPVVLGGGVKREWANTVTLFTSVISHQSLPHLAFNSLALYGFGSAAYAYLVSPLPTSTSLPSSTHTPHFLAFLLAAGLFSSLSSHLWTNIFRLPRLLTTLRSPARISSAEALAAHQSILPSLGASGAIYAALTMTAMAFPDSHVSLIFLPFVSIPIGLGVSGMVALDLLGLIRGWRMFDHVAHLGGALFGVIYYKYGRELWTWTRRQLGGVLRT</sequence>
<proteinExistence type="inferred from homology"/>
<dbReference type="InParanoid" id="A0A4Q1BEJ4"/>
<dbReference type="VEuPathDB" id="FungiDB:TREMEDRAFT_72686"/>
<accession>A0A4Q1BEJ4</accession>
<protein>
    <recommendedName>
        <fullName evidence="8">Peptidase S54 rhomboid domain-containing protein</fullName>
    </recommendedName>
</protein>